<dbReference type="AlphaFoldDB" id="A0A0U5JCM0"/>
<reference evidence="2" key="1">
    <citation type="submission" date="2015-09" db="EMBL/GenBank/DDBJ databases">
        <authorList>
            <person name="Bertelli C."/>
        </authorList>
    </citation>
    <scope>NUCLEOTIDE SEQUENCE [LARGE SCALE GENOMIC DNA]</scope>
    <source>
        <strain evidence="2">KNic</strain>
    </source>
</reference>
<dbReference type="Proteomes" id="UP000069902">
    <property type="component" value="Chromosome cPNK"/>
</dbReference>
<sequence length="657" mass="75797">MSISCELNFINRIYCELNHCLKCPYAESPSRARRIDRLSNQVLERSMTWQTADTPLRELNTRLFEVATSLRSIQHLYHATQRIAATLFAKIHKWLFYRFSEPPQIQLVRELSVKLANLTQDIIAQANSPLPTIEDKFERYTAISSLLKSIEEVKTRALETAHKVNAFSKFLRWIGIKKQAVWLGEEFNQIKFCLEYTKRDLQNLIIEKGVELNFGYFQYFSEYLYNQTTEKEDFISKSQLMWAQKKAYHLISSQLSEEQLAEVNLSQLNGGQSNISLGMTKAIIVELFGDTMPFLVNQLDNAMVTAANLERGGAFTVNSGPIANEECFHSICQFIPIIKAFEQKKQDLIQAGTYVYDQDVIRKWSENASPHYSKLFNGACAEYTRNKELPLLSIEVFISYIIQDFMNKKSILQKPGDYFIIPLSFPNHSILVEFAMEADETFSLSVFNTGTGIQYHLITENDDQEMPTRAKPLKIGGLVKEDLFNFHFIAALAGMKITAYINAKPQEEVCDYFYDLLYQSILENGENISDSCPDYPIQRRGRATCSYSSIEVWLQSRLSEEQMQSYLQATVECAAKKLRRANKGHQEHLKSDLEIYYLMNMFDESLTEEDQEHDVEAMKEEVTKAAQQTTILLENTERLCLEYNLPLEFPERPPLCI</sequence>
<accession>A0A0U5JCM0</accession>
<dbReference type="PATRIC" id="fig|389348.3.peg.1837"/>
<gene>
    <name evidence="1" type="ORF">PNK_1637</name>
</gene>
<evidence type="ECO:0000313" key="2">
    <source>
        <dbReference type="Proteomes" id="UP000069902"/>
    </source>
</evidence>
<dbReference type="InParanoid" id="A0A0U5JCM0"/>
<dbReference type="EMBL" id="LN879502">
    <property type="protein sequence ID" value="CUI17246.1"/>
    <property type="molecule type" value="Genomic_DNA"/>
</dbReference>
<keyword evidence="2" id="KW-1185">Reference proteome</keyword>
<name>A0A0U5JCM0_9BACT</name>
<evidence type="ECO:0000313" key="1">
    <source>
        <dbReference type="EMBL" id="CUI17246.1"/>
    </source>
</evidence>
<organism evidence="1 2">
    <name type="scientific">Candidatus Protochlamydia naegleriophila</name>
    <dbReference type="NCBI Taxonomy" id="389348"/>
    <lineage>
        <taxon>Bacteria</taxon>
        <taxon>Pseudomonadati</taxon>
        <taxon>Chlamydiota</taxon>
        <taxon>Chlamydiia</taxon>
        <taxon>Parachlamydiales</taxon>
        <taxon>Parachlamydiaceae</taxon>
        <taxon>Candidatus Protochlamydia</taxon>
    </lineage>
</organism>
<protein>
    <submittedName>
        <fullName evidence="1">Uncharacterized protein</fullName>
    </submittedName>
</protein>
<proteinExistence type="predicted"/>
<dbReference type="KEGG" id="pnl:PNK_1637"/>